<dbReference type="SUPFAM" id="SSF51261">
    <property type="entry name" value="Duplicated hybrid motif"/>
    <property type="match status" value="1"/>
</dbReference>
<dbReference type="Proteomes" id="UP000069912">
    <property type="component" value="Chromosome"/>
</dbReference>
<sequence>MFDFFKRNKHKESQEETSYDDSIQELYAISDGEMVKLEDVSDPMFQEKMLGDGYALKASQGEVYAPINGEIKTIFPTEHGMGITTESGLEFLIHLGFDTVELEGKPFEHQVHEGQVIAQGDLLTKVDLEAIREAGKDDTFVVICTNMQDVDDLTITAQGQVKHDDVVGQISAG</sequence>
<dbReference type="AlphaFoldDB" id="A0A109RDL3"/>
<evidence type="ECO:0000313" key="12">
    <source>
        <dbReference type="Proteomes" id="UP000234239"/>
    </source>
</evidence>
<reference evidence="9 11" key="1">
    <citation type="journal article" date="2016" name="Genome Announc.">
        <title>Complete Genome Sequences of Aerococcus christensenii CCUG 28831T, Aerococcus sanguinicola CCUG 43001T, Aerococcus urinae CCUG 36881T, Aerococcus urinaeequi CCUG 28094T, Aerococcus urinaehominis CCUG 42038 BT, and Aerococcus viridans CCUG 4311T.</title>
        <authorList>
            <person name="Carkaci D."/>
            <person name="Dargis R."/>
            <person name="Nielsen X.C."/>
            <person name="Skovgaard O."/>
            <person name="Fuursted K."/>
            <person name="Christensen J.J."/>
        </authorList>
    </citation>
    <scope>NUCLEOTIDE SEQUENCE [LARGE SCALE GENOMIC DNA]</scope>
    <source>
        <strain evidence="9 11">CCUG43001</strain>
    </source>
</reference>
<keyword evidence="11" id="KW-1185">Reference proteome</keyword>
<evidence type="ECO:0000313" key="11">
    <source>
        <dbReference type="Proteomes" id="UP000069912"/>
    </source>
</evidence>
<keyword evidence="3" id="KW-0813">Transport</keyword>
<dbReference type="PROSITE" id="PS00371">
    <property type="entry name" value="PTS_EIIA_TYPE_1_HIS"/>
    <property type="match status" value="1"/>
</dbReference>
<feature type="domain" description="PTS EIIA type-1" evidence="8">
    <location>
        <begin position="42"/>
        <end position="146"/>
    </location>
</feature>
<evidence type="ECO:0000256" key="6">
    <source>
        <dbReference type="ARBA" id="ARBA00022683"/>
    </source>
</evidence>
<dbReference type="Proteomes" id="UP000234239">
    <property type="component" value="Unassembled WGS sequence"/>
</dbReference>
<dbReference type="InterPro" id="IPR050890">
    <property type="entry name" value="PTS_EIIA_component"/>
</dbReference>
<comment type="subcellular location">
    <subcellularLocation>
        <location evidence="2">Cell membrane</location>
        <topology evidence="2">Multi-pass membrane protein</topology>
    </subcellularLocation>
    <subcellularLocation>
        <location evidence="1">Cytoplasm</location>
    </subcellularLocation>
</comment>
<keyword evidence="7" id="KW-0418">Kinase</keyword>
<dbReference type="PANTHER" id="PTHR45008">
    <property type="entry name" value="PTS SYSTEM GLUCOSE-SPECIFIC EIIA COMPONENT"/>
    <property type="match status" value="1"/>
</dbReference>
<dbReference type="GeneID" id="92903553"/>
<evidence type="ECO:0000256" key="1">
    <source>
        <dbReference type="ARBA" id="ARBA00004496"/>
    </source>
</evidence>
<dbReference type="GO" id="GO:0016301">
    <property type="term" value="F:kinase activity"/>
    <property type="evidence" value="ECO:0007669"/>
    <property type="project" value="UniProtKB-KW"/>
</dbReference>
<dbReference type="InterPro" id="IPR001127">
    <property type="entry name" value="PTS_EIIA_1_perm"/>
</dbReference>
<evidence type="ECO:0000256" key="7">
    <source>
        <dbReference type="ARBA" id="ARBA00022777"/>
    </source>
</evidence>
<name>A0A109RDL3_9LACT</name>
<protein>
    <recommendedName>
        <fullName evidence="8">PTS EIIA type-1 domain-containing protein</fullName>
    </recommendedName>
</protein>
<evidence type="ECO:0000256" key="5">
    <source>
        <dbReference type="ARBA" id="ARBA00022679"/>
    </source>
</evidence>
<dbReference type="PANTHER" id="PTHR45008:SF1">
    <property type="entry name" value="PTS SYSTEM GLUCOSE-SPECIFIC EIIA COMPONENT"/>
    <property type="match status" value="1"/>
</dbReference>
<gene>
    <name evidence="9" type="ORF">AWM72_05665</name>
    <name evidence="10" type="ORF">CYJ28_04900</name>
</gene>
<evidence type="ECO:0000256" key="2">
    <source>
        <dbReference type="ARBA" id="ARBA00004651"/>
    </source>
</evidence>
<dbReference type="FunFam" id="2.70.70.10:FF:000001">
    <property type="entry name" value="PTS system glucose-specific IIA component"/>
    <property type="match status" value="1"/>
</dbReference>
<evidence type="ECO:0000256" key="3">
    <source>
        <dbReference type="ARBA" id="ARBA00022448"/>
    </source>
</evidence>
<organism evidence="9 11">
    <name type="scientific">Aerococcus sanguinicola</name>
    <dbReference type="NCBI Taxonomy" id="119206"/>
    <lineage>
        <taxon>Bacteria</taxon>
        <taxon>Bacillati</taxon>
        <taxon>Bacillota</taxon>
        <taxon>Bacilli</taxon>
        <taxon>Lactobacillales</taxon>
        <taxon>Aerococcaceae</taxon>
        <taxon>Aerococcus</taxon>
    </lineage>
</organism>
<dbReference type="GO" id="GO:0005886">
    <property type="term" value="C:plasma membrane"/>
    <property type="evidence" value="ECO:0007669"/>
    <property type="project" value="UniProtKB-SubCell"/>
</dbReference>
<dbReference type="NCBIfam" id="TIGR00830">
    <property type="entry name" value="PTBA"/>
    <property type="match status" value="1"/>
</dbReference>
<evidence type="ECO:0000313" key="10">
    <source>
        <dbReference type="EMBL" id="PKZ22457.1"/>
    </source>
</evidence>
<keyword evidence="4" id="KW-0762">Sugar transport</keyword>
<dbReference type="KEGG" id="asan:AWM72_05665"/>
<keyword evidence="5" id="KW-0808">Transferase</keyword>
<reference evidence="10 12" key="3">
    <citation type="submission" date="2017-12" db="EMBL/GenBank/DDBJ databases">
        <title>Phylogenetic diversity of female urinary microbiome.</title>
        <authorList>
            <person name="Thomas-White K."/>
            <person name="Wolfe A.J."/>
        </authorList>
    </citation>
    <scope>NUCLEOTIDE SEQUENCE [LARGE SCALE GENOMIC DNA]</scope>
    <source>
        <strain evidence="10 12">UMB0139</strain>
    </source>
</reference>
<dbReference type="OrthoDB" id="9769191at2"/>
<dbReference type="RefSeq" id="WP_067974602.1">
    <property type="nucleotide sequence ID" value="NZ_CAJHKM010000001.1"/>
</dbReference>
<reference evidence="11" key="2">
    <citation type="submission" date="2016-01" db="EMBL/GenBank/DDBJ databases">
        <title>Six Aerococcus type strain genome sequencing and assembly using PacBio and Illumina Hiseq.</title>
        <authorList>
            <person name="Carkaci D."/>
            <person name="Dargis R."/>
            <person name="Nielsen X.C."/>
            <person name="Skovgaard O."/>
            <person name="Fuursted K."/>
            <person name="Christensen J.J."/>
        </authorList>
    </citation>
    <scope>NUCLEOTIDE SEQUENCE [LARGE SCALE GENOMIC DNA]</scope>
    <source>
        <strain evidence="11">CCUG43001</strain>
    </source>
</reference>
<keyword evidence="6" id="KW-0598">Phosphotransferase system</keyword>
<dbReference type="GO" id="GO:0009401">
    <property type="term" value="P:phosphoenolpyruvate-dependent sugar phosphotransferase system"/>
    <property type="evidence" value="ECO:0007669"/>
    <property type="project" value="UniProtKB-KW"/>
</dbReference>
<proteinExistence type="predicted"/>
<accession>A0A109RDL3</accession>
<evidence type="ECO:0000259" key="8">
    <source>
        <dbReference type="PROSITE" id="PS51093"/>
    </source>
</evidence>
<dbReference type="EMBL" id="PKGY01000002">
    <property type="protein sequence ID" value="PKZ22457.1"/>
    <property type="molecule type" value="Genomic_DNA"/>
</dbReference>
<dbReference type="Gene3D" id="2.70.70.10">
    <property type="entry name" value="Glucose Permease (Domain IIA)"/>
    <property type="match status" value="1"/>
</dbReference>
<dbReference type="PROSITE" id="PS51093">
    <property type="entry name" value="PTS_EIIA_TYPE_1"/>
    <property type="match status" value="1"/>
</dbReference>
<dbReference type="Pfam" id="PF00358">
    <property type="entry name" value="PTS_EIIA_1"/>
    <property type="match status" value="1"/>
</dbReference>
<dbReference type="InterPro" id="IPR011055">
    <property type="entry name" value="Dup_hybrid_motif"/>
</dbReference>
<dbReference type="EMBL" id="CP014160">
    <property type="protein sequence ID" value="AMB94281.1"/>
    <property type="molecule type" value="Genomic_DNA"/>
</dbReference>
<evidence type="ECO:0000256" key="4">
    <source>
        <dbReference type="ARBA" id="ARBA00022597"/>
    </source>
</evidence>
<dbReference type="GO" id="GO:0005737">
    <property type="term" value="C:cytoplasm"/>
    <property type="evidence" value="ECO:0007669"/>
    <property type="project" value="UniProtKB-SubCell"/>
</dbReference>
<evidence type="ECO:0000313" key="9">
    <source>
        <dbReference type="EMBL" id="AMB94281.1"/>
    </source>
</evidence>